<keyword evidence="3" id="KW-1185">Reference proteome</keyword>
<feature type="region of interest" description="Disordered" evidence="1">
    <location>
        <begin position="102"/>
        <end position="127"/>
    </location>
</feature>
<evidence type="ECO:0000313" key="3">
    <source>
        <dbReference type="Proteomes" id="UP001189122"/>
    </source>
</evidence>
<organism evidence="2">
    <name type="scientific">Spirodela intermedia</name>
    <name type="common">Intermediate duckweed</name>
    <dbReference type="NCBI Taxonomy" id="51605"/>
    <lineage>
        <taxon>Eukaryota</taxon>
        <taxon>Viridiplantae</taxon>
        <taxon>Streptophyta</taxon>
        <taxon>Embryophyta</taxon>
        <taxon>Tracheophyta</taxon>
        <taxon>Spermatophyta</taxon>
        <taxon>Magnoliopsida</taxon>
        <taxon>Liliopsida</taxon>
        <taxon>Araceae</taxon>
        <taxon>Lemnoideae</taxon>
        <taxon>Spirodela</taxon>
    </lineage>
</organism>
<dbReference type="Proteomes" id="UP001189122">
    <property type="component" value="Unassembled WGS sequence"/>
</dbReference>
<dbReference type="EMBL" id="CACRZD030000001">
    <property type="protein sequence ID" value="CAA6655116.1"/>
    <property type="molecule type" value="Genomic_DNA"/>
</dbReference>
<sequence>MRGAGGDGTGRSERETYRGRHCGEKWRAKTVLWSWVFRGVEERRAPGVGIEEGGRESGNYEGAEEGIYSPDQRISRRHMLFLAPAIPRSLPRSCAHLPLLPLSVSAPDADPPRSHPEPAPTGPKLSF</sequence>
<evidence type="ECO:0000256" key="1">
    <source>
        <dbReference type="SAM" id="MobiDB-lite"/>
    </source>
</evidence>
<accession>A0A7I8IBJ2</accession>
<protein>
    <submittedName>
        <fullName evidence="2">Uncharacterized protein</fullName>
    </submittedName>
</protein>
<dbReference type="EMBL" id="LR743588">
    <property type="protein sequence ID" value="CAA2615356.1"/>
    <property type="molecule type" value="Genomic_DNA"/>
</dbReference>
<dbReference type="AlphaFoldDB" id="A0A7I8IBJ2"/>
<name>A0A7I8IBJ2_SPIIN</name>
<gene>
    <name evidence="2" type="ORF">SI7747_01001706</name>
</gene>
<reference evidence="2 3" key="1">
    <citation type="submission" date="2019-12" db="EMBL/GenBank/DDBJ databases">
        <authorList>
            <person name="Scholz U."/>
            <person name="Mascher M."/>
            <person name="Fiebig A."/>
        </authorList>
    </citation>
    <scope>NUCLEOTIDE SEQUENCE</scope>
</reference>
<proteinExistence type="predicted"/>
<evidence type="ECO:0000313" key="2">
    <source>
        <dbReference type="EMBL" id="CAA2615356.1"/>
    </source>
</evidence>